<dbReference type="AlphaFoldDB" id="A0A0B7H139"/>
<dbReference type="EMBL" id="CDNC01000034">
    <property type="protein sequence ID" value="CEM62661.1"/>
    <property type="molecule type" value="Genomic_DNA"/>
</dbReference>
<reference evidence="2 4" key="3">
    <citation type="submission" date="2019-08" db="EMBL/GenBank/DDBJ databases">
        <authorList>
            <person name="Kuhnert P."/>
        </authorList>
    </citation>
    <scope>NUCLEOTIDE SEQUENCE [LARGE SCALE GENOMIC DNA]</scope>
    <source>
        <strain evidence="2 4">B36.5</strain>
    </source>
</reference>
<keyword evidence="3" id="KW-1185">Reference proteome</keyword>
<dbReference type="RefSeq" id="WP_148878879.1">
    <property type="nucleotide sequence ID" value="NZ_CDNC01000034.1"/>
</dbReference>
<evidence type="ECO:0000313" key="4">
    <source>
        <dbReference type="Proteomes" id="UP000323594"/>
    </source>
</evidence>
<reference evidence="1" key="1">
    <citation type="submission" date="2015-01" db="EMBL/GenBank/DDBJ databases">
        <authorList>
            <person name="Xiang T."/>
            <person name="Song Y."/>
            <person name="Huang L."/>
            <person name="Wang B."/>
            <person name="Wu P."/>
        </authorList>
    </citation>
    <scope>NUCLEOTIDE SEQUENCE [LARGE SCALE GENOMIC DNA]</scope>
    <source>
        <strain evidence="1">V1</strain>
    </source>
</reference>
<dbReference type="Proteomes" id="UP000042527">
    <property type="component" value="Unassembled WGS sequence"/>
</dbReference>
<keyword evidence="1" id="KW-0378">Hydrolase</keyword>
<proteinExistence type="predicted"/>
<gene>
    <name evidence="2" type="ORF">FUT82_08425</name>
    <name evidence="1" type="ORF">TPHV1_40164</name>
</gene>
<dbReference type="GeneID" id="57752886"/>
<sequence>MYIGNSFGDTSYRGESYEGNPVYVDLKGKKHKELVNLAIIKLKLENDFVNYTLIKFFQLMLDYEIISHEKYNTIIYGTNDKNKLSLLKQGLTINIINKLETDNQIKNIHIDENNIVHGTQEFQKYTKTLDDFFKFEIDKHFS</sequence>
<evidence type="ECO:0000313" key="3">
    <source>
        <dbReference type="Proteomes" id="UP000042527"/>
    </source>
</evidence>
<dbReference type="OrthoDB" id="1494424at2"/>
<keyword evidence="1" id="KW-0347">Helicase</keyword>
<reference evidence="3" key="2">
    <citation type="submission" date="2015-01" db="EMBL/GenBank/DDBJ databases">
        <authorList>
            <person name="Manzoor Shahid"/>
            <person name="Zubair Saima"/>
        </authorList>
    </citation>
    <scope>NUCLEOTIDE SEQUENCE [LARGE SCALE GENOMIC DNA]</scope>
    <source>
        <strain evidence="3">V1</strain>
    </source>
</reference>
<dbReference type="EMBL" id="CP042817">
    <property type="protein sequence ID" value="QEJ98018.1"/>
    <property type="molecule type" value="Genomic_DNA"/>
</dbReference>
<evidence type="ECO:0000313" key="2">
    <source>
        <dbReference type="EMBL" id="QEJ98018.1"/>
    </source>
</evidence>
<accession>A0A0B7H139</accession>
<dbReference type="GO" id="GO:0004386">
    <property type="term" value="F:helicase activity"/>
    <property type="evidence" value="ECO:0007669"/>
    <property type="project" value="UniProtKB-KW"/>
</dbReference>
<dbReference type="Proteomes" id="UP000323594">
    <property type="component" value="Chromosome"/>
</dbReference>
<name>A0A0B7H139_TREPH</name>
<organism evidence="1 3">
    <name type="scientific">Treponema phagedenis</name>
    <dbReference type="NCBI Taxonomy" id="162"/>
    <lineage>
        <taxon>Bacteria</taxon>
        <taxon>Pseudomonadati</taxon>
        <taxon>Spirochaetota</taxon>
        <taxon>Spirochaetia</taxon>
        <taxon>Spirochaetales</taxon>
        <taxon>Treponemataceae</taxon>
        <taxon>Treponema</taxon>
    </lineage>
</organism>
<protein>
    <submittedName>
        <fullName evidence="1">Helicase C-terminal domain protein</fullName>
    </submittedName>
</protein>
<keyword evidence="1" id="KW-0067">ATP-binding</keyword>
<evidence type="ECO:0000313" key="1">
    <source>
        <dbReference type="EMBL" id="CEM62661.1"/>
    </source>
</evidence>
<keyword evidence="1" id="KW-0547">Nucleotide-binding</keyword>